<proteinExistence type="predicted"/>
<protein>
    <recommendedName>
        <fullName evidence="3">Hook-length control protein FliK</fullName>
    </recommendedName>
</protein>
<reference evidence="2" key="1">
    <citation type="submission" date="2016-10" db="EMBL/GenBank/DDBJ databases">
        <authorList>
            <person name="Varghese N."/>
            <person name="Submissions S."/>
        </authorList>
    </citation>
    <scope>NUCLEOTIDE SEQUENCE [LARGE SCALE GENOMIC DNA]</scope>
    <source>
        <strain evidence="2">CGMCC 1.12041</strain>
    </source>
</reference>
<dbReference type="RefSeq" id="WP_229408539.1">
    <property type="nucleotide sequence ID" value="NZ_FOLD01000003.1"/>
</dbReference>
<evidence type="ECO:0000313" key="1">
    <source>
        <dbReference type="EMBL" id="SFC06920.1"/>
    </source>
</evidence>
<organism evidence="1 2">
    <name type="scientific">Massilia yuzhufengensis</name>
    <dbReference type="NCBI Taxonomy" id="1164594"/>
    <lineage>
        <taxon>Bacteria</taxon>
        <taxon>Pseudomonadati</taxon>
        <taxon>Pseudomonadota</taxon>
        <taxon>Betaproteobacteria</taxon>
        <taxon>Burkholderiales</taxon>
        <taxon>Oxalobacteraceae</taxon>
        <taxon>Telluria group</taxon>
        <taxon>Massilia</taxon>
    </lineage>
</organism>
<accession>A0A1I1GCR9</accession>
<dbReference type="AlphaFoldDB" id="A0A1I1GCR9"/>
<sequence length="288" mass="29934">MVSIVSPASALPALLPVTQPLPNGSTGNLGVLPAAAALAAAEAELALPVSQALAAPPQAAAADAADQAALRPDQVFMARQMGFPALDGRSLASSWRSMVRTYGDQQARRDLQARAGTIAPMQLAAGQQGQVLAPADARVLPADAWRFTVHAGSAQAHHLEIVAEDQDQPPGRRKRARFGLRLELSLADGTRIVVQVEPVPGGIVLELCAPDAPALARLRELQPMLEAAVAQSGMQVLRWRFRDSLPPGNVHAALAASEAASALSLPVFRALAEMALLLPLGAKAEDAA</sequence>
<dbReference type="EMBL" id="FOLD01000003">
    <property type="protein sequence ID" value="SFC06920.1"/>
    <property type="molecule type" value="Genomic_DNA"/>
</dbReference>
<evidence type="ECO:0008006" key="3">
    <source>
        <dbReference type="Google" id="ProtNLM"/>
    </source>
</evidence>
<name>A0A1I1GCR9_9BURK</name>
<evidence type="ECO:0000313" key="2">
    <source>
        <dbReference type="Proteomes" id="UP000198639"/>
    </source>
</evidence>
<gene>
    <name evidence="1" type="ORF">SAMN05216204_103202</name>
</gene>
<dbReference type="Proteomes" id="UP000198639">
    <property type="component" value="Unassembled WGS sequence"/>
</dbReference>
<keyword evidence="2" id="KW-1185">Reference proteome</keyword>